<keyword evidence="3" id="KW-1185">Reference proteome</keyword>
<protein>
    <submittedName>
        <fullName evidence="2">2-hydroxyacyl-CoA dehydratase family protein</fullName>
    </submittedName>
</protein>
<dbReference type="Proteomes" id="UP001461341">
    <property type="component" value="Chromosome"/>
</dbReference>
<name>A0ABZ2YAN4_9BACT</name>
<dbReference type="Pfam" id="PF06050">
    <property type="entry name" value="HGD-D"/>
    <property type="match status" value="2"/>
</dbReference>
<comment type="similarity">
    <text evidence="1">Belongs to the FldB/FldC dehydratase alpha/beta subunit family.</text>
</comment>
<accession>A0ABZ2YAN4</accession>
<dbReference type="EMBL" id="CP121689">
    <property type="protein sequence ID" value="WZL76058.1"/>
    <property type="molecule type" value="Genomic_DNA"/>
</dbReference>
<evidence type="ECO:0000313" key="2">
    <source>
        <dbReference type="EMBL" id="WZL76058.1"/>
    </source>
</evidence>
<dbReference type="RefSeq" id="WP_369018213.1">
    <property type="nucleotide sequence ID" value="NZ_CP121689.1"/>
</dbReference>
<dbReference type="PANTHER" id="PTHR30548">
    <property type="entry name" value="2-HYDROXYGLUTARYL-COA DEHYDRATASE, D-COMPONENT-RELATED"/>
    <property type="match status" value="1"/>
</dbReference>
<sequence length="336" mass="38230">MRVGFFCRYVPFELILACGGEPLQMQLRGPELRGDASYFPVPFCATAKFFVDWLQSTGRDSLDVVVFAGSCDAARRLYEVSQRLFADKIPLFLLEVPHHVDKMTLARFAENLRLLAFSLGNLSGITPLAVAERLLEITLSSLKWRSRWSELFFKGSVYGDTLRKLNFLDLPFADAPPGVRTGIPILLSGGHIFIQEVTTLLEESGFLVFEDSPYAMRKVLSEDLRKLDVAAERDPFLALSELYLRSLLPCPRVNDLRRLDMLKKVITSLGILGIVYFYPKFCDFSLYELPLLKKELSLPLLAIDYDTSQEEAPRWRIRIEAFYESLSGHAWKRPAS</sequence>
<dbReference type="InterPro" id="IPR010327">
    <property type="entry name" value="FldB/FldC_alpha/beta"/>
</dbReference>
<evidence type="ECO:0000256" key="1">
    <source>
        <dbReference type="ARBA" id="ARBA00005806"/>
    </source>
</evidence>
<gene>
    <name evidence="2" type="ORF">QBE54_10855</name>
</gene>
<dbReference type="PANTHER" id="PTHR30548:SF1">
    <property type="entry name" value="DEHYDRATASE SUBUNIT MJ0007-RELATED"/>
    <property type="match status" value="1"/>
</dbReference>
<evidence type="ECO:0000313" key="3">
    <source>
        <dbReference type="Proteomes" id="UP001461341"/>
    </source>
</evidence>
<organism evidence="2 3">
    <name type="scientific">Thermatribacter velox</name>
    <dbReference type="NCBI Taxonomy" id="3039681"/>
    <lineage>
        <taxon>Bacteria</taxon>
        <taxon>Pseudomonadati</taxon>
        <taxon>Atribacterota</taxon>
        <taxon>Atribacteria</taxon>
        <taxon>Atribacterales</taxon>
        <taxon>Thermatribacteraceae</taxon>
        <taxon>Thermatribacter</taxon>
    </lineage>
</organism>
<dbReference type="Gene3D" id="3.40.50.11900">
    <property type="match status" value="1"/>
</dbReference>
<dbReference type="Gene3D" id="3.40.50.11890">
    <property type="match status" value="1"/>
</dbReference>
<proteinExistence type="inferred from homology"/>
<reference evidence="2 3" key="1">
    <citation type="submission" date="2023-03" db="EMBL/GenBank/DDBJ databases">
        <title>Novel Species.</title>
        <authorList>
            <person name="Ma S."/>
        </authorList>
    </citation>
    <scope>NUCLEOTIDE SEQUENCE [LARGE SCALE GENOMIC DNA]</scope>
    <source>
        <strain evidence="2 3">B11</strain>
    </source>
</reference>